<dbReference type="OrthoDB" id="10061052at2759"/>
<evidence type="ECO:0000313" key="2">
    <source>
        <dbReference type="Ensembl" id="ENSCMIP00000010252.1"/>
    </source>
</evidence>
<dbReference type="GeneID" id="121850580"/>
<dbReference type="KEGG" id="cmk:121850580"/>
<evidence type="ECO:0000313" key="3">
    <source>
        <dbReference type="Proteomes" id="UP000314986"/>
    </source>
</evidence>
<dbReference type="OMA" id="HMELCEL"/>
<dbReference type="RefSeq" id="XP_042198919.1">
    <property type="nucleotide sequence ID" value="XM_042342985.1"/>
</dbReference>
<dbReference type="GeneTree" id="ENSGT00950000182812"/>
<reference evidence="2" key="4">
    <citation type="submission" date="2025-08" db="UniProtKB">
        <authorList>
            <consortium name="Ensembl"/>
        </authorList>
    </citation>
    <scope>IDENTIFICATION</scope>
</reference>
<reference evidence="3" key="3">
    <citation type="journal article" date="2014" name="Nature">
        <title>Elephant shark genome provides unique insights into gnathostome evolution.</title>
        <authorList>
            <consortium name="International Elephant Shark Genome Sequencing Consortium"/>
            <person name="Venkatesh B."/>
            <person name="Lee A.P."/>
            <person name="Ravi V."/>
            <person name="Maurya A.K."/>
            <person name="Lian M.M."/>
            <person name="Swann J.B."/>
            <person name="Ohta Y."/>
            <person name="Flajnik M.F."/>
            <person name="Sutoh Y."/>
            <person name="Kasahara M."/>
            <person name="Hoon S."/>
            <person name="Gangu V."/>
            <person name="Roy S.W."/>
            <person name="Irimia M."/>
            <person name="Korzh V."/>
            <person name="Kondrychyn I."/>
            <person name="Lim Z.W."/>
            <person name="Tay B.H."/>
            <person name="Tohari S."/>
            <person name="Kong K.W."/>
            <person name="Ho S."/>
            <person name="Lorente-Galdos B."/>
            <person name="Quilez J."/>
            <person name="Marques-Bonet T."/>
            <person name="Raney B.J."/>
            <person name="Ingham P.W."/>
            <person name="Tay A."/>
            <person name="Hillier L.W."/>
            <person name="Minx P."/>
            <person name="Boehm T."/>
            <person name="Wilson R.K."/>
            <person name="Brenner S."/>
            <person name="Warren W.C."/>
        </authorList>
    </citation>
    <scope>NUCLEOTIDE SEQUENCE [LARGE SCALE GENOMIC DNA]</scope>
</reference>
<name>A0A4W3H513_CALMI</name>
<dbReference type="InterPro" id="IPR012337">
    <property type="entry name" value="RNaseH-like_sf"/>
</dbReference>
<keyword evidence="3" id="KW-1185">Reference proteome</keyword>
<dbReference type="PANTHER" id="PTHR45913:SF20">
    <property type="entry name" value="GENERAL TRANSCRIPTION FACTOR II-I REPEAT DOMAIN-CONTAINING PROTEIN 2"/>
    <property type="match status" value="1"/>
</dbReference>
<reference evidence="2" key="5">
    <citation type="submission" date="2025-09" db="UniProtKB">
        <authorList>
            <consortium name="Ensembl"/>
        </authorList>
    </citation>
    <scope>IDENTIFICATION</scope>
</reference>
<gene>
    <name evidence="2" type="primary">LOC121850580</name>
</gene>
<reference evidence="3" key="2">
    <citation type="journal article" date="2007" name="PLoS Biol.">
        <title>Survey sequencing and comparative analysis of the elephant shark (Callorhinchus milii) genome.</title>
        <authorList>
            <person name="Venkatesh B."/>
            <person name="Kirkness E.F."/>
            <person name="Loh Y.H."/>
            <person name="Halpern A.L."/>
            <person name="Lee A.P."/>
            <person name="Johnson J."/>
            <person name="Dandona N."/>
            <person name="Viswanathan L.D."/>
            <person name="Tay A."/>
            <person name="Venter J.C."/>
            <person name="Strausberg R.L."/>
            <person name="Brenner S."/>
        </authorList>
    </citation>
    <scope>NUCLEOTIDE SEQUENCE [LARGE SCALE GENOMIC DNA]</scope>
</reference>
<proteinExistence type="predicted"/>
<feature type="domain" description="HAT C-terminal dimerisation" evidence="1">
    <location>
        <begin position="518"/>
        <end position="575"/>
    </location>
</feature>
<dbReference type="Pfam" id="PF05699">
    <property type="entry name" value="Dimer_Tnp_hAT"/>
    <property type="match status" value="1"/>
</dbReference>
<sequence>MNINRKRKIDVENRKFQSKWEMEYLFVESNGKPQCLVCMQVLSVLKEFNIGRHYNALHKAKYDGCIGDARAALIEDMKSKIKQKKVIIRAPTSQSASLTASYEVCLQLAKCKKPFRDGEVVKHCAAKMARAFGDEKMARNFESVSLSHQIVARRISDMNVQVNAKLRTIVQTCKYFSLAVAESTDFTDVSQLLIFIRTIDEDFSVYEELLELVPLNTSKKGLDIYEALTSAVSEYGGFQKCSCIVTDGTKSMTFCKNGLVGLLKENGIECTTLHSIIHQESLCEKSLKMSNVMTSVIKVINIICGENRAQSQRKFIQFINFLEELDAEYGDLPLYSEVRWLSASKCLMQYFAFRKDVLSFLKKQVRSNTTQFEEELENPTYLCSLAFLTDITSHFNVINLRLQDRNQNISNLVEHVDWFRRKLELLNSSLLQNDLTHFPSCKELADELDEADFRSFSEIITELLDEFSARFADLEGLRASLQLFNNPMDVSIERQSKDLQMELCELQGDPFFLSRKNEIPEIFWKRIPKDCFPKLNDFALKMCSMFASTYISESTFSTMKQLKAKHHNKLDRDTLGCCLRLATTEFEVDILALVQEKHFPQCSQEDV</sequence>
<dbReference type="Proteomes" id="UP000314986">
    <property type="component" value="Unassembled WGS sequence"/>
</dbReference>
<reference evidence="3" key="1">
    <citation type="journal article" date="2006" name="Science">
        <title>Ancient noncoding elements conserved in the human genome.</title>
        <authorList>
            <person name="Venkatesh B."/>
            <person name="Kirkness E.F."/>
            <person name="Loh Y.H."/>
            <person name="Halpern A.L."/>
            <person name="Lee A.P."/>
            <person name="Johnson J."/>
            <person name="Dandona N."/>
            <person name="Viswanathan L.D."/>
            <person name="Tay A."/>
            <person name="Venter J.C."/>
            <person name="Strausberg R.L."/>
            <person name="Brenner S."/>
        </authorList>
    </citation>
    <scope>NUCLEOTIDE SEQUENCE [LARGE SCALE GENOMIC DNA]</scope>
</reference>
<evidence type="ECO:0000259" key="1">
    <source>
        <dbReference type="Pfam" id="PF05699"/>
    </source>
</evidence>
<dbReference type="GO" id="GO:0046983">
    <property type="term" value="F:protein dimerization activity"/>
    <property type="evidence" value="ECO:0007669"/>
    <property type="project" value="InterPro"/>
</dbReference>
<dbReference type="Ensembl" id="ENSCMIT00000010523.1">
    <property type="protein sequence ID" value="ENSCMIP00000010252.1"/>
    <property type="gene ID" value="ENSCMIG00000005401.1"/>
</dbReference>
<dbReference type="AlphaFoldDB" id="A0A4W3H513"/>
<accession>A0A4W3H513</accession>
<dbReference type="InParanoid" id="A0A4W3H513"/>
<dbReference type="InterPro" id="IPR008906">
    <property type="entry name" value="HATC_C_dom"/>
</dbReference>
<dbReference type="SUPFAM" id="SSF53098">
    <property type="entry name" value="Ribonuclease H-like"/>
    <property type="match status" value="1"/>
</dbReference>
<organism evidence="2 3">
    <name type="scientific">Callorhinchus milii</name>
    <name type="common">Ghost shark</name>
    <dbReference type="NCBI Taxonomy" id="7868"/>
    <lineage>
        <taxon>Eukaryota</taxon>
        <taxon>Metazoa</taxon>
        <taxon>Chordata</taxon>
        <taxon>Craniata</taxon>
        <taxon>Vertebrata</taxon>
        <taxon>Chondrichthyes</taxon>
        <taxon>Holocephali</taxon>
        <taxon>Chimaeriformes</taxon>
        <taxon>Callorhinchidae</taxon>
        <taxon>Callorhinchus</taxon>
    </lineage>
</organism>
<protein>
    <recommendedName>
        <fullName evidence="1">HAT C-terminal dimerisation domain-containing protein</fullName>
    </recommendedName>
</protein>
<dbReference type="PANTHER" id="PTHR45913">
    <property type="entry name" value="EPM2A-INTERACTING PROTEIN 1"/>
    <property type="match status" value="1"/>
</dbReference>